<feature type="domain" description="CW-type" evidence="8">
    <location>
        <begin position="561"/>
        <end position="612"/>
    </location>
</feature>
<dbReference type="InterPro" id="IPR027417">
    <property type="entry name" value="P-loop_NTPase"/>
</dbReference>
<keyword evidence="7" id="KW-1133">Transmembrane helix</keyword>
<dbReference type="GO" id="GO:0006281">
    <property type="term" value="P:DNA repair"/>
    <property type="evidence" value="ECO:0007669"/>
    <property type="project" value="TreeGrafter"/>
</dbReference>
<dbReference type="PROSITE" id="PS51050">
    <property type="entry name" value="ZF_CW"/>
    <property type="match status" value="1"/>
</dbReference>
<dbReference type="PROSITE" id="PS51192">
    <property type="entry name" value="HELICASE_ATP_BIND_1"/>
    <property type="match status" value="1"/>
</dbReference>
<dbReference type="InterPro" id="IPR049730">
    <property type="entry name" value="SNF2/RAD54-like_C"/>
</dbReference>
<sequence length="1378" mass="154840">MESGYKLCGFLQAVLSAPSPLESLRPGTSCSLFADGPNVGFRTQEDGTLLLPLPSLTAAEASAASTPEKAMAGSRGGAVTPFLKKKKRRMFGLVNGSMSVVHQLQALTARKCLTIGARVVSVSAKEDGEVRAVVLVDLYLPIAIWTGWQFPKSGALAACLFKHASDNWEARNSLIAFSCNVGNGCTSNDQSIWNCYDCGILGCKMHCTLSDSDNSNLFDLHEIFKSLPSIGKERKTQSCRIIPNDKCASPGIWDITDDVLANVLNKLGPKDLVVVASTCHHLRSLATPIIPSMKLKLFPHQEAAVEWMLKREQNAVVLQHPLYMEFLTEDGFSLYMNSVTGEISSGIAPAVCDFRGGMFCDEPGLGKTVTALSLILKTHGTVPDAPHGVEVVWCMHNMDQKCGYYELYANGSNSANFLSARTRSVSQRDEAHCLQSQEKHGSIDNSSCSLRDGSRSVDFEFSVQRAVSSFSKLDELSGSSSLTPHRFMPRRARSLSQVKRNLLNTYGKGITCDRSKICTGNAVGCKSTSDTVKRKLANDKESVFPAISNSYKKPRKEIANSDSSEIWVQCDACRKWRKISERSILDSTAAWFCSMNTDPMHRSCIAAEESWDSKRRITCLPGFYAKGTTHGKEQNISFFISVLKEHFTLINSETSKALKWLANLSQRKLEEMEKNGLTRPIIIAPWEECTREAHGYQKIFQAFGLVRKLEHGTIKWYYPLALDNLAFDSAALRISLTEPFGQNRLYLSKATLIVVPANLVDHWISQIQKHVCPGQLRVFVWIDNKKPSPHNLAWDYDIVLTTFNKLSAEWGPRKRSALMQIHWLRIMLDEGHTLGSSLSLTNKLQMAVSLTASSRWILTGTPTPNTPNSQVSHLQPMLRFLHDEVYGQNQESWEAGILRPFEVKIEEARLRLLDLLKRVMISSRKIDIKNIPPCIRKITFLNFTEEHAASYNELVLTVRRNILMADWNDPSHIESLLNPKQWKFRSRTIRNLRLSCCVAGHIKVTNAGQDIQETMDMLVQKGLDPLSEEYVFIKSSLLNGCSCYRCKESCRLPVITPCQHLLCLDCVALDSCRCTLPGCDNAYEMQSPETLARPENPNPKWPDNWDPDWQSTCSSKVAYLVERLKVLQETNRKIGSSVEEIDNSKIEIYYSKTNYRFLDLQEAWSLQNSNSCKILTEKVIVFSQFLEHINVIEQQLTVAGVSFARMYSPMHSSNKMKSLMTFQLDPNCMVLLMDGSAALGLDLSFVTNVFLMEPIWDRSYALLFFIIYYLLFLFSLEKLGVAYAILFATYNSMEEQVISRAHRMGATRPISVETLAMHGTIEEQMVKFLQDFSACERTLKQEVGKDEYEGTRAHRTVHDFAESNYLAQLSFVHTNVKA</sequence>
<keyword evidence="3" id="KW-0863">Zinc-finger</keyword>
<dbReference type="Gene3D" id="3.30.40.100">
    <property type="match status" value="1"/>
</dbReference>
<keyword evidence="7" id="KW-0472">Membrane</keyword>
<dbReference type="Proteomes" id="UP000734854">
    <property type="component" value="Unassembled WGS sequence"/>
</dbReference>
<keyword evidence="7" id="KW-0812">Transmembrane</keyword>
<dbReference type="InterPro" id="IPR014001">
    <property type="entry name" value="Helicase_ATP-bd"/>
</dbReference>
<comment type="caution">
    <text evidence="10">The sequence shown here is derived from an EMBL/GenBank/DDBJ whole genome shotgun (WGS) entry which is preliminary data.</text>
</comment>
<dbReference type="GO" id="GO:0008094">
    <property type="term" value="F:ATP-dependent activity, acting on DNA"/>
    <property type="evidence" value="ECO:0007669"/>
    <property type="project" value="TreeGrafter"/>
</dbReference>
<dbReference type="Pfam" id="PF07496">
    <property type="entry name" value="zf-CW"/>
    <property type="match status" value="1"/>
</dbReference>
<keyword evidence="5" id="KW-0862">Zinc</keyword>
<dbReference type="CDD" id="cd18793">
    <property type="entry name" value="SF2_C_SNF"/>
    <property type="match status" value="1"/>
</dbReference>
<dbReference type="CDD" id="cd09917">
    <property type="entry name" value="F-box_SF"/>
    <property type="match status" value="1"/>
</dbReference>
<accession>A0A8J5F774</accession>
<dbReference type="Gene3D" id="3.40.50.10810">
    <property type="entry name" value="Tandem AAA-ATPase domain"/>
    <property type="match status" value="1"/>
</dbReference>
<feature type="transmembrane region" description="Helical" evidence="7">
    <location>
        <begin position="1263"/>
        <end position="1290"/>
    </location>
</feature>
<evidence type="ECO:0000256" key="7">
    <source>
        <dbReference type="SAM" id="Phobius"/>
    </source>
</evidence>
<keyword evidence="1" id="KW-0479">Metal-binding</keyword>
<dbReference type="GO" id="GO:0016787">
    <property type="term" value="F:hydrolase activity"/>
    <property type="evidence" value="ECO:0007669"/>
    <property type="project" value="UniProtKB-KW"/>
</dbReference>
<gene>
    <name evidence="10" type="ORF">ZIOFF_057358</name>
</gene>
<evidence type="ECO:0000256" key="1">
    <source>
        <dbReference type="ARBA" id="ARBA00022723"/>
    </source>
</evidence>
<evidence type="ECO:0000313" key="10">
    <source>
        <dbReference type="EMBL" id="KAG6480772.1"/>
    </source>
</evidence>
<dbReference type="GO" id="GO:0005634">
    <property type="term" value="C:nucleus"/>
    <property type="evidence" value="ECO:0007669"/>
    <property type="project" value="TreeGrafter"/>
</dbReference>
<dbReference type="InterPro" id="IPR038718">
    <property type="entry name" value="SNF2-like_sf"/>
</dbReference>
<evidence type="ECO:0000256" key="5">
    <source>
        <dbReference type="ARBA" id="ARBA00022833"/>
    </source>
</evidence>
<evidence type="ECO:0000256" key="2">
    <source>
        <dbReference type="ARBA" id="ARBA00022741"/>
    </source>
</evidence>
<proteinExistence type="predicted"/>
<feature type="domain" description="Helicase ATP-binding" evidence="9">
    <location>
        <begin position="745"/>
        <end position="880"/>
    </location>
</feature>
<dbReference type="SUPFAM" id="SSF81383">
    <property type="entry name" value="F-box domain"/>
    <property type="match status" value="1"/>
</dbReference>
<dbReference type="PANTHER" id="PTHR45626">
    <property type="entry name" value="TRANSCRIPTION TERMINATION FACTOR 2-RELATED"/>
    <property type="match status" value="1"/>
</dbReference>
<dbReference type="InterPro" id="IPR036047">
    <property type="entry name" value="F-box-like_dom_sf"/>
</dbReference>
<keyword evidence="11" id="KW-1185">Reference proteome</keyword>
<dbReference type="Gene3D" id="3.40.50.300">
    <property type="entry name" value="P-loop containing nucleotide triphosphate hydrolases"/>
    <property type="match status" value="1"/>
</dbReference>
<dbReference type="Pfam" id="PF00176">
    <property type="entry name" value="SNF2-rel_dom"/>
    <property type="match status" value="1"/>
</dbReference>
<keyword evidence="4" id="KW-0378">Hydrolase</keyword>
<dbReference type="Pfam" id="PF00271">
    <property type="entry name" value="Helicase_C"/>
    <property type="match status" value="1"/>
</dbReference>
<dbReference type="InterPro" id="IPR001810">
    <property type="entry name" value="F-box_dom"/>
</dbReference>
<organism evidence="10 11">
    <name type="scientific">Zingiber officinale</name>
    <name type="common">Ginger</name>
    <name type="synonym">Amomum zingiber</name>
    <dbReference type="NCBI Taxonomy" id="94328"/>
    <lineage>
        <taxon>Eukaryota</taxon>
        <taxon>Viridiplantae</taxon>
        <taxon>Streptophyta</taxon>
        <taxon>Embryophyta</taxon>
        <taxon>Tracheophyta</taxon>
        <taxon>Spermatophyta</taxon>
        <taxon>Magnoliopsida</taxon>
        <taxon>Liliopsida</taxon>
        <taxon>Zingiberales</taxon>
        <taxon>Zingiberaceae</taxon>
        <taxon>Zingiber</taxon>
    </lineage>
</organism>
<dbReference type="SMART" id="SM00487">
    <property type="entry name" value="DEXDc"/>
    <property type="match status" value="1"/>
</dbReference>
<evidence type="ECO:0000259" key="8">
    <source>
        <dbReference type="PROSITE" id="PS51050"/>
    </source>
</evidence>
<dbReference type="SUPFAM" id="SSF52540">
    <property type="entry name" value="P-loop containing nucleoside triphosphate hydrolases"/>
    <property type="match status" value="3"/>
</dbReference>
<dbReference type="CDD" id="cd18008">
    <property type="entry name" value="DEXDc_SHPRH-like"/>
    <property type="match status" value="1"/>
</dbReference>
<evidence type="ECO:0000256" key="3">
    <source>
        <dbReference type="ARBA" id="ARBA00022771"/>
    </source>
</evidence>
<protein>
    <recommendedName>
        <fullName evidence="12">F-box protein</fullName>
    </recommendedName>
</protein>
<dbReference type="InterPro" id="IPR017907">
    <property type="entry name" value="Znf_RING_CS"/>
</dbReference>
<dbReference type="GO" id="GO:0005524">
    <property type="term" value="F:ATP binding"/>
    <property type="evidence" value="ECO:0007669"/>
    <property type="project" value="UniProtKB-KW"/>
</dbReference>
<reference evidence="10 11" key="1">
    <citation type="submission" date="2020-08" db="EMBL/GenBank/DDBJ databases">
        <title>Plant Genome Project.</title>
        <authorList>
            <person name="Zhang R.-G."/>
        </authorList>
    </citation>
    <scope>NUCLEOTIDE SEQUENCE [LARGE SCALE GENOMIC DNA]</scope>
    <source>
        <tissue evidence="10">Rhizome</tissue>
    </source>
</reference>
<dbReference type="PANTHER" id="PTHR45626:SF14">
    <property type="entry name" value="ATP-DEPENDENT DNA HELICASE (EUROFUNG)"/>
    <property type="match status" value="1"/>
</dbReference>
<dbReference type="InterPro" id="IPR050628">
    <property type="entry name" value="SNF2_RAD54_helicase_TF"/>
</dbReference>
<dbReference type="PROSITE" id="PS00518">
    <property type="entry name" value="ZF_RING_1"/>
    <property type="match status" value="1"/>
</dbReference>
<dbReference type="Pfam" id="PF00646">
    <property type="entry name" value="F-box"/>
    <property type="match status" value="1"/>
</dbReference>
<evidence type="ECO:0008006" key="12">
    <source>
        <dbReference type="Google" id="ProtNLM"/>
    </source>
</evidence>
<evidence type="ECO:0000313" key="11">
    <source>
        <dbReference type="Proteomes" id="UP000734854"/>
    </source>
</evidence>
<evidence type="ECO:0000256" key="4">
    <source>
        <dbReference type="ARBA" id="ARBA00022801"/>
    </source>
</evidence>
<evidence type="ECO:0000259" key="9">
    <source>
        <dbReference type="PROSITE" id="PS51192"/>
    </source>
</evidence>
<evidence type="ECO:0000256" key="6">
    <source>
        <dbReference type="ARBA" id="ARBA00022840"/>
    </source>
</evidence>
<dbReference type="InterPro" id="IPR011124">
    <property type="entry name" value="Znf_CW"/>
</dbReference>
<dbReference type="InterPro" id="IPR001650">
    <property type="entry name" value="Helicase_C-like"/>
</dbReference>
<dbReference type="EMBL" id="JACMSC010000016">
    <property type="protein sequence ID" value="KAG6480772.1"/>
    <property type="molecule type" value="Genomic_DNA"/>
</dbReference>
<keyword evidence="2" id="KW-0547">Nucleotide-binding</keyword>
<name>A0A8J5F774_ZINOF</name>
<dbReference type="InterPro" id="IPR000330">
    <property type="entry name" value="SNF2_N"/>
</dbReference>
<keyword evidence="6" id="KW-0067">ATP-binding</keyword>
<dbReference type="GO" id="GO:0008270">
    <property type="term" value="F:zinc ion binding"/>
    <property type="evidence" value="ECO:0007669"/>
    <property type="project" value="UniProtKB-KW"/>
</dbReference>